<name>A0A1I4BLJ4_9LACT</name>
<comment type="catalytic activity">
    <reaction evidence="1">
        <text>dihydroxyacetone + phosphoenolpyruvate = dihydroxyacetone phosphate + pyruvate</text>
        <dbReference type="Rhea" id="RHEA:18381"/>
        <dbReference type="ChEBI" id="CHEBI:15361"/>
        <dbReference type="ChEBI" id="CHEBI:16016"/>
        <dbReference type="ChEBI" id="CHEBI:57642"/>
        <dbReference type="ChEBI" id="CHEBI:58702"/>
        <dbReference type="EC" id="2.7.1.121"/>
    </reaction>
</comment>
<proteinExistence type="predicted"/>
<accession>A0A1I4BLJ4</accession>
<dbReference type="InterPro" id="IPR036117">
    <property type="entry name" value="DhaL_dom_sf"/>
</dbReference>
<keyword evidence="5 10" id="KW-0418">Kinase</keyword>
<evidence type="ECO:0000256" key="5">
    <source>
        <dbReference type="ARBA" id="ARBA00022777"/>
    </source>
</evidence>
<dbReference type="SUPFAM" id="SSF101473">
    <property type="entry name" value="DhaL-like"/>
    <property type="match status" value="1"/>
</dbReference>
<dbReference type="GO" id="GO:0047324">
    <property type="term" value="F:phosphoenolpyruvate-glycerone phosphotransferase activity"/>
    <property type="evidence" value="ECO:0007669"/>
    <property type="project" value="UniProtKB-EC"/>
</dbReference>
<sequence length="214" mass="23097">MEKLEVSNVVQIVGHMCDVIIENEVYFCELDSAAGDGDFGMSIAKGFRELKNEWEELPKEDIGAFLKACGMIITEYCGGASGPIWGSAFRSAAKYSKGKTELNLKEVSDLFQSSVDGIQKRGGAKIGDKTLLDALIPAAESFKISVEEDDTFMIAANKSACKAVCGAEKTREMIASKGRASYLGERSLNFPDAGAVAIGVIFMEVIKKIKEEAE</sequence>
<evidence type="ECO:0000256" key="7">
    <source>
        <dbReference type="ARBA" id="ARBA00046577"/>
    </source>
</evidence>
<evidence type="ECO:0000313" key="11">
    <source>
        <dbReference type="Proteomes" id="UP000199589"/>
    </source>
</evidence>
<comment type="subunit">
    <text evidence="7">Homodimer. The dihydroxyacetone kinase complex is composed of a homodimer of DhaM, a homodimer of DhaK and the subunit DhaL.</text>
</comment>
<dbReference type="PROSITE" id="PS51480">
    <property type="entry name" value="DHAL"/>
    <property type="match status" value="1"/>
</dbReference>
<dbReference type="PANTHER" id="PTHR28629">
    <property type="entry name" value="TRIOKINASE/FMN CYCLASE"/>
    <property type="match status" value="1"/>
</dbReference>
<dbReference type="GO" id="GO:0005829">
    <property type="term" value="C:cytosol"/>
    <property type="evidence" value="ECO:0007669"/>
    <property type="project" value="TreeGrafter"/>
</dbReference>
<dbReference type="GO" id="GO:0004371">
    <property type="term" value="F:glycerone kinase activity"/>
    <property type="evidence" value="ECO:0007669"/>
    <property type="project" value="InterPro"/>
</dbReference>
<dbReference type="InterPro" id="IPR050861">
    <property type="entry name" value="Dihydroxyacetone_Kinase"/>
</dbReference>
<dbReference type="RefSeq" id="WP_218149722.1">
    <property type="nucleotide sequence ID" value="NZ_FOSJ01000077.1"/>
</dbReference>
<dbReference type="InterPro" id="IPR012737">
    <property type="entry name" value="DhaK_L_YcgS"/>
</dbReference>
<dbReference type="EC" id="2.7.1.121" evidence="3"/>
<protein>
    <recommendedName>
        <fullName evidence="3">phosphoenolpyruvate--glycerone phosphotransferase</fullName>
        <ecNumber evidence="3">2.7.1.121</ecNumber>
    </recommendedName>
</protein>
<evidence type="ECO:0000256" key="3">
    <source>
        <dbReference type="ARBA" id="ARBA00012095"/>
    </source>
</evidence>
<dbReference type="Gene3D" id="1.25.40.340">
    <property type="match status" value="1"/>
</dbReference>
<evidence type="ECO:0000256" key="8">
    <source>
        <dbReference type="ARBA" id="ARBA00055771"/>
    </source>
</evidence>
<dbReference type="NCBIfam" id="TIGR02365">
    <property type="entry name" value="dha_L_ycgS"/>
    <property type="match status" value="1"/>
</dbReference>
<reference evidence="11" key="1">
    <citation type="submission" date="2016-10" db="EMBL/GenBank/DDBJ databases">
        <authorList>
            <person name="Varghese N."/>
            <person name="Submissions S."/>
        </authorList>
    </citation>
    <scope>NUCLEOTIDE SEQUENCE [LARGE SCALE GENOMIC DNA]</scope>
    <source>
        <strain evidence="11">DSM 16108</strain>
    </source>
</reference>
<feature type="domain" description="DhaL" evidence="9">
    <location>
        <begin position="7"/>
        <end position="207"/>
    </location>
</feature>
<evidence type="ECO:0000256" key="6">
    <source>
        <dbReference type="ARBA" id="ARBA00022798"/>
    </source>
</evidence>
<dbReference type="InterPro" id="IPR004007">
    <property type="entry name" value="DhaL_dom"/>
</dbReference>
<dbReference type="EMBL" id="FOSJ01000077">
    <property type="protein sequence ID" value="SFK69732.1"/>
    <property type="molecule type" value="Genomic_DNA"/>
</dbReference>
<keyword evidence="6" id="KW-0319">Glycerol metabolism</keyword>
<comment type="pathway">
    <text evidence="2">Polyol metabolism; glycerol degradation.</text>
</comment>
<keyword evidence="11" id="KW-1185">Reference proteome</keyword>
<evidence type="ECO:0000259" key="9">
    <source>
        <dbReference type="PROSITE" id="PS51480"/>
    </source>
</evidence>
<keyword evidence="4" id="KW-0808">Transferase</keyword>
<evidence type="ECO:0000256" key="4">
    <source>
        <dbReference type="ARBA" id="ARBA00022679"/>
    </source>
</evidence>
<organism evidence="10 11">
    <name type="scientific">Marinilactibacillus piezotolerans</name>
    <dbReference type="NCBI Taxonomy" id="258723"/>
    <lineage>
        <taxon>Bacteria</taxon>
        <taxon>Bacillati</taxon>
        <taxon>Bacillota</taxon>
        <taxon>Bacilli</taxon>
        <taxon>Lactobacillales</taxon>
        <taxon>Carnobacteriaceae</taxon>
        <taxon>Marinilactibacillus</taxon>
    </lineage>
</organism>
<dbReference type="Proteomes" id="UP000199589">
    <property type="component" value="Unassembled WGS sequence"/>
</dbReference>
<evidence type="ECO:0000256" key="2">
    <source>
        <dbReference type="ARBA" id="ARBA00004745"/>
    </source>
</evidence>
<gene>
    <name evidence="10" type="ORF">SAMN04488569_10775</name>
</gene>
<dbReference type="Pfam" id="PF02734">
    <property type="entry name" value="Dak2"/>
    <property type="match status" value="1"/>
</dbReference>
<dbReference type="PANTHER" id="PTHR28629:SF4">
    <property type="entry name" value="TRIOKINASE_FMN CYCLASE"/>
    <property type="match status" value="1"/>
</dbReference>
<dbReference type="AlphaFoldDB" id="A0A1I4BLJ4"/>
<comment type="function">
    <text evidence="8">ADP-binding subunit of the dihydroxyacetone kinase, which is responsible for the phosphoenolpyruvate (PEP)-dependent phosphorylation of dihydroxyacetone. DhaL-ADP is converted to DhaL-ATP via a phosphoryl group transfer from DhaM and transmits it to dihydroxyacetone binds to DhaK.</text>
</comment>
<dbReference type="FunFam" id="1.25.40.340:FF:000002">
    <property type="entry name" value="Dihydroxyacetone kinase, L subunit"/>
    <property type="match status" value="1"/>
</dbReference>
<dbReference type="SMART" id="SM01120">
    <property type="entry name" value="Dak2"/>
    <property type="match status" value="1"/>
</dbReference>
<evidence type="ECO:0000313" key="10">
    <source>
        <dbReference type="EMBL" id="SFK69732.1"/>
    </source>
</evidence>
<dbReference type="GO" id="GO:0019563">
    <property type="term" value="P:glycerol catabolic process"/>
    <property type="evidence" value="ECO:0007669"/>
    <property type="project" value="TreeGrafter"/>
</dbReference>
<evidence type="ECO:0000256" key="1">
    <source>
        <dbReference type="ARBA" id="ARBA00001113"/>
    </source>
</evidence>